<dbReference type="RefSeq" id="WP_189001803.1">
    <property type="nucleotide sequence ID" value="NZ_BMOD01000003.1"/>
</dbReference>
<dbReference type="InterPro" id="IPR027417">
    <property type="entry name" value="P-loop_NTPase"/>
</dbReference>
<dbReference type="SUPFAM" id="SSF54631">
    <property type="entry name" value="CBS-domain pair"/>
    <property type="match status" value="1"/>
</dbReference>
<dbReference type="SMART" id="SM00382">
    <property type="entry name" value="AAA"/>
    <property type="match status" value="1"/>
</dbReference>
<dbReference type="PROSITE" id="PS50893">
    <property type="entry name" value="ABC_TRANSPORTER_2"/>
    <property type="match status" value="1"/>
</dbReference>
<evidence type="ECO:0000256" key="2">
    <source>
        <dbReference type="ARBA" id="ARBA00022448"/>
    </source>
</evidence>
<dbReference type="Proteomes" id="UP000632222">
    <property type="component" value="Unassembled WGS sequence"/>
</dbReference>
<dbReference type="InterPro" id="IPR046342">
    <property type="entry name" value="CBS_dom_sf"/>
</dbReference>
<organism evidence="6 7">
    <name type="scientific">Deinococcus roseus</name>
    <dbReference type="NCBI Taxonomy" id="392414"/>
    <lineage>
        <taxon>Bacteria</taxon>
        <taxon>Thermotogati</taxon>
        <taxon>Deinococcota</taxon>
        <taxon>Deinococci</taxon>
        <taxon>Deinococcales</taxon>
        <taxon>Deinococcaceae</taxon>
        <taxon>Deinococcus</taxon>
    </lineage>
</organism>
<dbReference type="PANTHER" id="PTHR43117">
    <property type="entry name" value="OSMOPROTECTANT IMPORT ATP-BINDING PROTEIN OSMV"/>
    <property type="match status" value="1"/>
</dbReference>
<feature type="domain" description="ABC transporter" evidence="5">
    <location>
        <begin position="2"/>
        <end position="236"/>
    </location>
</feature>
<gene>
    <name evidence="6" type="ORF">GCM10008938_14230</name>
</gene>
<evidence type="ECO:0000256" key="3">
    <source>
        <dbReference type="ARBA" id="ARBA00022741"/>
    </source>
</evidence>
<evidence type="ECO:0000256" key="4">
    <source>
        <dbReference type="ARBA" id="ARBA00022840"/>
    </source>
</evidence>
<dbReference type="InterPro" id="IPR003593">
    <property type="entry name" value="AAA+_ATPase"/>
</dbReference>
<evidence type="ECO:0000259" key="5">
    <source>
        <dbReference type="PROSITE" id="PS50893"/>
    </source>
</evidence>
<protein>
    <recommendedName>
        <fullName evidence="5">ABC transporter domain-containing protein</fullName>
    </recommendedName>
</protein>
<dbReference type="Pfam" id="PF00005">
    <property type="entry name" value="ABC_tran"/>
    <property type="match status" value="1"/>
</dbReference>
<sequence length="313" mass="34113">MIELKNLQKKYGDHVVVQDLNLTFQTGKITALLGPSGCGKTTTLCMINRLIDPSGGQILLQGKDVRSLRPEVLRRSMGYVIQRIGLFPHLTIGQNVATVPELLKQDRTSTQQRVDELLHLVGLEPSLFKHKKPAELSGGQQQRVGVARALAADPPVLLMDEPFGALDPIAREKLQLEFLQIQKTLAKTIVMVTHDIAEAILMADHIALLNEGRLEQYGTPDDLIHRPASAFVRRFMGEDAVLTQLAGLVLGGLVQPGTSAGMPVLSATDHARTALSIMLRDGIEAVAVQEGNHILGVVRYQDLLHAGKARSYA</sequence>
<evidence type="ECO:0000313" key="6">
    <source>
        <dbReference type="EMBL" id="GGJ29254.1"/>
    </source>
</evidence>
<reference evidence="7" key="1">
    <citation type="journal article" date="2019" name="Int. J. Syst. Evol. Microbiol.">
        <title>The Global Catalogue of Microorganisms (GCM) 10K type strain sequencing project: providing services to taxonomists for standard genome sequencing and annotation.</title>
        <authorList>
            <consortium name="The Broad Institute Genomics Platform"/>
            <consortium name="The Broad Institute Genome Sequencing Center for Infectious Disease"/>
            <person name="Wu L."/>
            <person name="Ma J."/>
        </authorList>
    </citation>
    <scope>NUCLEOTIDE SEQUENCE [LARGE SCALE GENOMIC DNA]</scope>
    <source>
        <strain evidence="7">JCM 14370</strain>
    </source>
</reference>
<keyword evidence="7" id="KW-1185">Reference proteome</keyword>
<keyword evidence="4" id="KW-0067">ATP-binding</keyword>
<dbReference type="Gene3D" id="3.40.50.300">
    <property type="entry name" value="P-loop containing nucleotide triphosphate hydrolases"/>
    <property type="match status" value="1"/>
</dbReference>
<keyword evidence="2" id="KW-0813">Transport</keyword>
<keyword evidence="3" id="KW-0547">Nucleotide-binding</keyword>
<evidence type="ECO:0000256" key="1">
    <source>
        <dbReference type="ARBA" id="ARBA00005417"/>
    </source>
</evidence>
<dbReference type="EMBL" id="BMOD01000003">
    <property type="protein sequence ID" value="GGJ29254.1"/>
    <property type="molecule type" value="Genomic_DNA"/>
</dbReference>
<dbReference type="InterPro" id="IPR003439">
    <property type="entry name" value="ABC_transporter-like_ATP-bd"/>
</dbReference>
<name>A0ABQ2CX28_9DEIO</name>
<dbReference type="SUPFAM" id="SSF52540">
    <property type="entry name" value="P-loop containing nucleoside triphosphate hydrolases"/>
    <property type="match status" value="1"/>
</dbReference>
<proteinExistence type="inferred from homology"/>
<dbReference type="PANTHER" id="PTHR43117:SF5">
    <property type="entry name" value="GLYCINE BETAINE UPTAKE SYSTEM ATP-BINDING PROTEIN YEHX"/>
    <property type="match status" value="1"/>
</dbReference>
<accession>A0ABQ2CX28</accession>
<dbReference type="InterPro" id="IPR017871">
    <property type="entry name" value="ABC_transporter-like_CS"/>
</dbReference>
<comment type="caution">
    <text evidence="6">The sequence shown here is derived from an EMBL/GenBank/DDBJ whole genome shotgun (WGS) entry which is preliminary data.</text>
</comment>
<evidence type="ECO:0000313" key="7">
    <source>
        <dbReference type="Proteomes" id="UP000632222"/>
    </source>
</evidence>
<comment type="similarity">
    <text evidence="1">Belongs to the ABC transporter superfamily.</text>
</comment>
<dbReference type="PROSITE" id="PS00211">
    <property type="entry name" value="ABC_TRANSPORTER_1"/>
    <property type="match status" value="1"/>
</dbReference>